<proteinExistence type="predicted"/>
<feature type="transmembrane region" description="Helical" evidence="1">
    <location>
        <begin position="132"/>
        <end position="151"/>
    </location>
</feature>
<dbReference type="AlphaFoldDB" id="A0A370X8Q0"/>
<evidence type="ECO:0000313" key="3">
    <source>
        <dbReference type="Proteomes" id="UP000254258"/>
    </source>
</evidence>
<dbReference type="EMBL" id="QRBE01000001">
    <property type="protein sequence ID" value="RDS84768.1"/>
    <property type="molecule type" value="Genomic_DNA"/>
</dbReference>
<gene>
    <name evidence="2" type="ORF">DWU98_02050</name>
</gene>
<name>A0A370X8Q0_9GAMM</name>
<reference evidence="2 3" key="1">
    <citation type="submission" date="2018-07" db="EMBL/GenBank/DDBJ databases">
        <title>Dyella monticola sp. nov. and Dyella psychrodurans sp. nov. isolated from monsoon evergreen broad-leaved forest soil of Dinghu Mountain, China.</title>
        <authorList>
            <person name="Gao Z."/>
            <person name="Qiu L."/>
        </authorList>
    </citation>
    <scope>NUCLEOTIDE SEQUENCE [LARGE SCALE GENOMIC DNA]</scope>
    <source>
        <strain evidence="2 3">4G-K06</strain>
    </source>
</reference>
<protein>
    <submittedName>
        <fullName evidence="2">Uncharacterized protein</fullName>
    </submittedName>
</protein>
<keyword evidence="1" id="KW-0472">Membrane</keyword>
<keyword evidence="1" id="KW-0812">Transmembrane</keyword>
<feature type="transmembrane region" description="Helical" evidence="1">
    <location>
        <begin position="35"/>
        <end position="58"/>
    </location>
</feature>
<comment type="caution">
    <text evidence="2">The sequence shown here is derived from an EMBL/GenBank/DDBJ whole genome shotgun (WGS) entry which is preliminary data.</text>
</comment>
<accession>A0A370X8Q0</accession>
<feature type="transmembrane region" description="Helical" evidence="1">
    <location>
        <begin position="78"/>
        <end position="102"/>
    </location>
</feature>
<evidence type="ECO:0000313" key="2">
    <source>
        <dbReference type="EMBL" id="RDS84768.1"/>
    </source>
</evidence>
<keyword evidence="1" id="KW-1133">Transmembrane helix</keyword>
<sequence>MSFTPYVTSVMLAIIGTVLFTSTMLDYLGPAPATLLPFATILYGFASLTISSILAFFLMGYRTTSPPNHSHRRDISRLCVFILNVITVAAMTFAIFSATMFLTHDGHFLKLQIFKILGRHGLIDTIDQAYDVLFNLALFASLLASSSLAWLGNLIGKWWTVIYTSTSQRP</sequence>
<evidence type="ECO:0000256" key="1">
    <source>
        <dbReference type="SAM" id="Phobius"/>
    </source>
</evidence>
<organism evidence="2 3">
    <name type="scientific">Dyella monticola</name>
    <dbReference type="NCBI Taxonomy" id="1927958"/>
    <lineage>
        <taxon>Bacteria</taxon>
        <taxon>Pseudomonadati</taxon>
        <taxon>Pseudomonadota</taxon>
        <taxon>Gammaproteobacteria</taxon>
        <taxon>Lysobacterales</taxon>
        <taxon>Rhodanobacteraceae</taxon>
        <taxon>Dyella</taxon>
    </lineage>
</organism>
<dbReference type="Proteomes" id="UP000254258">
    <property type="component" value="Unassembled WGS sequence"/>
</dbReference>
<keyword evidence="3" id="KW-1185">Reference proteome</keyword>
<dbReference type="RefSeq" id="WP_115493794.1">
    <property type="nucleotide sequence ID" value="NZ_QRBE01000001.1"/>
</dbReference>
<feature type="transmembrane region" description="Helical" evidence="1">
    <location>
        <begin position="7"/>
        <end position="29"/>
    </location>
</feature>